<keyword evidence="7 9" id="KW-0411">Iron-sulfur</keyword>
<keyword evidence="1 9" id="KW-0004">4Fe-4S</keyword>
<evidence type="ECO:0000256" key="8">
    <source>
        <dbReference type="ARBA" id="ARBA00047326"/>
    </source>
</evidence>
<evidence type="ECO:0000256" key="2">
    <source>
        <dbReference type="ARBA" id="ARBA00022490"/>
    </source>
</evidence>
<comment type="subcellular location">
    <subcellularLocation>
        <location evidence="9">Cytoplasm</location>
    </subcellularLocation>
</comment>
<evidence type="ECO:0000256" key="1">
    <source>
        <dbReference type="ARBA" id="ARBA00022485"/>
    </source>
</evidence>
<feature type="binding site" evidence="9">
    <location>
        <position position="46"/>
    </location>
    <ligand>
        <name>[4Fe-4S] cluster</name>
        <dbReference type="ChEBI" id="CHEBI:49883"/>
        <label>1</label>
    </ligand>
</feature>
<comment type="similarity">
    <text evidence="9">Belongs to the radical SAM superfamily. Lipoyl synthase family.</text>
</comment>
<dbReference type="RefSeq" id="WP_199870557.1">
    <property type="nucleotide sequence ID" value="NZ_JAAGPU010000029.1"/>
</dbReference>
<proteinExistence type="inferred from homology"/>
<dbReference type="Pfam" id="PF16881">
    <property type="entry name" value="LIAS_N"/>
    <property type="match status" value="1"/>
</dbReference>
<feature type="binding site" evidence="9">
    <location>
        <position position="35"/>
    </location>
    <ligand>
        <name>[4Fe-4S] cluster</name>
        <dbReference type="ChEBI" id="CHEBI:49883"/>
        <label>1</label>
    </ligand>
</feature>
<name>A0A6M0H5L7_9CLOT</name>
<dbReference type="InterPro" id="IPR031691">
    <property type="entry name" value="LIAS_N"/>
</dbReference>
<keyword evidence="4 9" id="KW-0949">S-adenosyl-L-methionine</keyword>
<evidence type="ECO:0000313" key="12">
    <source>
        <dbReference type="Proteomes" id="UP000481872"/>
    </source>
</evidence>
<dbReference type="PIRSF" id="PIRSF005963">
    <property type="entry name" value="Lipoyl_synth"/>
    <property type="match status" value="1"/>
</dbReference>
<evidence type="ECO:0000256" key="3">
    <source>
        <dbReference type="ARBA" id="ARBA00022679"/>
    </source>
</evidence>
<dbReference type="SFLD" id="SFLDF00271">
    <property type="entry name" value="lipoyl_synthase"/>
    <property type="match status" value="1"/>
</dbReference>
<dbReference type="FunFam" id="3.20.20.70:FF:000040">
    <property type="entry name" value="Lipoyl synthase"/>
    <property type="match status" value="1"/>
</dbReference>
<comment type="function">
    <text evidence="9">Catalyzes the radical-mediated insertion of two sulfur atoms into the C-6 and C-8 positions of the octanoyl moiety bound to the lipoyl domains of lipoate-dependent enzymes, thereby converting the octanoylated domains into lipoylated derivatives.</text>
</comment>
<dbReference type="EC" id="2.8.1.8" evidence="9"/>
<dbReference type="UniPathway" id="UPA00538">
    <property type="reaction ID" value="UER00593"/>
</dbReference>
<keyword evidence="12" id="KW-1185">Reference proteome</keyword>
<dbReference type="SUPFAM" id="SSF102114">
    <property type="entry name" value="Radical SAM enzymes"/>
    <property type="match status" value="1"/>
</dbReference>
<dbReference type="CDD" id="cd01335">
    <property type="entry name" value="Radical_SAM"/>
    <property type="match status" value="1"/>
</dbReference>
<protein>
    <recommendedName>
        <fullName evidence="9">Lipoyl synthase</fullName>
        <ecNumber evidence="9">2.8.1.8</ecNumber>
    </recommendedName>
    <alternativeName>
        <fullName evidence="9">Lip-syn</fullName>
        <shortName evidence="9">LS</shortName>
    </alternativeName>
    <alternativeName>
        <fullName evidence="9">Lipoate synthase</fullName>
    </alternativeName>
    <alternativeName>
        <fullName evidence="9">Lipoic acid synthase</fullName>
    </alternativeName>
    <alternativeName>
        <fullName evidence="9">Sulfur insertion protein LipA</fullName>
    </alternativeName>
</protein>
<dbReference type="InterPro" id="IPR003698">
    <property type="entry name" value="Lipoyl_synth"/>
</dbReference>
<dbReference type="NCBIfam" id="NF004019">
    <property type="entry name" value="PRK05481.1"/>
    <property type="match status" value="1"/>
</dbReference>
<dbReference type="InterPro" id="IPR007197">
    <property type="entry name" value="rSAM"/>
</dbReference>
<evidence type="ECO:0000259" key="10">
    <source>
        <dbReference type="PROSITE" id="PS51918"/>
    </source>
</evidence>
<gene>
    <name evidence="9 11" type="primary">lipA</name>
    <name evidence="11" type="ORF">G3M99_13970</name>
</gene>
<dbReference type="AlphaFoldDB" id="A0A6M0H5L7"/>
<dbReference type="EMBL" id="JAAGPU010000029">
    <property type="protein sequence ID" value="NEU05939.1"/>
    <property type="molecule type" value="Genomic_DNA"/>
</dbReference>
<accession>A0A6M0H5L7</accession>
<keyword evidence="2 9" id="KW-0963">Cytoplasm</keyword>
<feature type="binding site" evidence="9">
    <location>
        <position position="65"/>
    </location>
    <ligand>
        <name>[4Fe-4S] cluster</name>
        <dbReference type="ChEBI" id="CHEBI:49883"/>
        <label>2</label>
        <note>4Fe-4S-S-AdoMet</note>
    </ligand>
</feature>
<evidence type="ECO:0000313" key="11">
    <source>
        <dbReference type="EMBL" id="NEU05939.1"/>
    </source>
</evidence>
<dbReference type="NCBIfam" id="NF009544">
    <property type="entry name" value="PRK12928.1"/>
    <property type="match status" value="1"/>
</dbReference>
<dbReference type="Proteomes" id="UP000481872">
    <property type="component" value="Unassembled WGS sequence"/>
</dbReference>
<comment type="catalytic activity">
    <reaction evidence="8 9">
        <text>[[Fe-S] cluster scaffold protein carrying a second [4Fe-4S](2+) cluster] + N(6)-octanoyl-L-lysyl-[protein] + 2 oxidized [2Fe-2S]-[ferredoxin] + 2 S-adenosyl-L-methionine + 4 H(+) = [[Fe-S] cluster scaffold protein] + N(6)-[(R)-dihydrolipoyl]-L-lysyl-[protein] + 4 Fe(3+) + 2 hydrogen sulfide + 2 5'-deoxyadenosine + 2 L-methionine + 2 reduced [2Fe-2S]-[ferredoxin]</text>
        <dbReference type="Rhea" id="RHEA:16585"/>
        <dbReference type="Rhea" id="RHEA-COMP:9928"/>
        <dbReference type="Rhea" id="RHEA-COMP:10000"/>
        <dbReference type="Rhea" id="RHEA-COMP:10001"/>
        <dbReference type="Rhea" id="RHEA-COMP:10475"/>
        <dbReference type="Rhea" id="RHEA-COMP:14568"/>
        <dbReference type="Rhea" id="RHEA-COMP:14569"/>
        <dbReference type="ChEBI" id="CHEBI:15378"/>
        <dbReference type="ChEBI" id="CHEBI:17319"/>
        <dbReference type="ChEBI" id="CHEBI:29034"/>
        <dbReference type="ChEBI" id="CHEBI:29919"/>
        <dbReference type="ChEBI" id="CHEBI:33722"/>
        <dbReference type="ChEBI" id="CHEBI:33737"/>
        <dbReference type="ChEBI" id="CHEBI:33738"/>
        <dbReference type="ChEBI" id="CHEBI:57844"/>
        <dbReference type="ChEBI" id="CHEBI:59789"/>
        <dbReference type="ChEBI" id="CHEBI:78809"/>
        <dbReference type="ChEBI" id="CHEBI:83100"/>
        <dbReference type="EC" id="2.8.1.8"/>
    </reaction>
</comment>
<dbReference type="SMART" id="SM00729">
    <property type="entry name" value="Elp3"/>
    <property type="match status" value="1"/>
</dbReference>
<dbReference type="PROSITE" id="PS51918">
    <property type="entry name" value="RADICAL_SAM"/>
    <property type="match status" value="1"/>
</dbReference>
<dbReference type="GO" id="GO:0005737">
    <property type="term" value="C:cytoplasm"/>
    <property type="evidence" value="ECO:0007669"/>
    <property type="project" value="UniProtKB-SubCell"/>
</dbReference>
<dbReference type="PANTHER" id="PTHR10949:SF0">
    <property type="entry name" value="LIPOYL SYNTHASE, MITOCHONDRIAL"/>
    <property type="match status" value="1"/>
</dbReference>
<evidence type="ECO:0000256" key="4">
    <source>
        <dbReference type="ARBA" id="ARBA00022691"/>
    </source>
</evidence>
<dbReference type="SFLD" id="SFLDG01058">
    <property type="entry name" value="lipoyl_synthase_like"/>
    <property type="match status" value="1"/>
</dbReference>
<feature type="binding site" evidence="9">
    <location>
        <position position="68"/>
    </location>
    <ligand>
        <name>[4Fe-4S] cluster</name>
        <dbReference type="ChEBI" id="CHEBI:49883"/>
        <label>2</label>
        <note>4Fe-4S-S-AdoMet</note>
    </ligand>
</feature>
<dbReference type="GO" id="GO:0046872">
    <property type="term" value="F:metal ion binding"/>
    <property type="evidence" value="ECO:0007669"/>
    <property type="project" value="UniProtKB-KW"/>
</dbReference>
<dbReference type="InterPro" id="IPR006638">
    <property type="entry name" value="Elp3/MiaA/NifB-like_rSAM"/>
</dbReference>
<evidence type="ECO:0000256" key="5">
    <source>
        <dbReference type="ARBA" id="ARBA00022723"/>
    </source>
</evidence>
<dbReference type="Gene3D" id="3.20.20.70">
    <property type="entry name" value="Aldolase class I"/>
    <property type="match status" value="1"/>
</dbReference>
<keyword evidence="3 9" id="KW-0808">Transferase</keyword>
<dbReference type="InterPro" id="IPR058240">
    <property type="entry name" value="rSAM_sf"/>
</dbReference>
<feature type="binding site" evidence="9">
    <location>
        <position position="61"/>
    </location>
    <ligand>
        <name>[4Fe-4S] cluster</name>
        <dbReference type="ChEBI" id="CHEBI:49883"/>
        <label>2</label>
        <note>4Fe-4S-S-AdoMet</note>
    </ligand>
</feature>
<keyword evidence="6 9" id="KW-0408">Iron</keyword>
<dbReference type="GO" id="GO:0009249">
    <property type="term" value="P:protein lipoylation"/>
    <property type="evidence" value="ECO:0007669"/>
    <property type="project" value="UniProtKB-UniRule"/>
</dbReference>
<evidence type="ECO:0000256" key="6">
    <source>
        <dbReference type="ARBA" id="ARBA00023004"/>
    </source>
</evidence>
<dbReference type="InterPro" id="IPR013785">
    <property type="entry name" value="Aldolase_TIM"/>
</dbReference>
<reference evidence="11 12" key="1">
    <citation type="submission" date="2020-02" db="EMBL/GenBank/DDBJ databases">
        <title>Genome assembly of a novel Clostridium senegalense strain.</title>
        <authorList>
            <person name="Gupta T.B."/>
            <person name="Jauregui R."/>
            <person name="Maclean P."/>
            <person name="Nawarathana A."/>
            <person name="Brightwell G."/>
        </authorList>
    </citation>
    <scope>NUCLEOTIDE SEQUENCE [LARGE SCALE GENOMIC DNA]</scope>
    <source>
        <strain evidence="11 12">AGRFS4</strain>
    </source>
</reference>
<dbReference type="NCBIfam" id="TIGR00510">
    <property type="entry name" value="lipA"/>
    <property type="match status" value="1"/>
</dbReference>
<dbReference type="HAMAP" id="MF_00206">
    <property type="entry name" value="Lipoyl_synth"/>
    <property type="match status" value="1"/>
</dbReference>
<evidence type="ECO:0000256" key="9">
    <source>
        <dbReference type="HAMAP-Rule" id="MF_00206"/>
    </source>
</evidence>
<keyword evidence="5 9" id="KW-0479">Metal-binding</keyword>
<dbReference type="GO" id="GO:0016992">
    <property type="term" value="F:lipoate synthase activity"/>
    <property type="evidence" value="ECO:0007669"/>
    <property type="project" value="UniProtKB-UniRule"/>
</dbReference>
<evidence type="ECO:0000256" key="7">
    <source>
        <dbReference type="ARBA" id="ARBA00023014"/>
    </source>
</evidence>
<comment type="caution">
    <text evidence="11">The sequence shown here is derived from an EMBL/GenBank/DDBJ whole genome shotgun (WGS) entry which is preliminary data.</text>
</comment>
<dbReference type="SFLD" id="SFLDS00029">
    <property type="entry name" value="Radical_SAM"/>
    <property type="match status" value="1"/>
</dbReference>
<comment type="pathway">
    <text evidence="9">Protein modification; protein lipoylation via endogenous pathway; protein N(6)-(lipoyl)lysine from octanoyl-[acyl-carrier-protein]: step 2/2.</text>
</comment>
<organism evidence="11 12">
    <name type="scientific">Clostridium senegalense</name>
    <dbReference type="NCBI Taxonomy" id="1465809"/>
    <lineage>
        <taxon>Bacteria</taxon>
        <taxon>Bacillati</taxon>
        <taxon>Bacillota</taxon>
        <taxon>Clostridia</taxon>
        <taxon>Eubacteriales</taxon>
        <taxon>Clostridiaceae</taxon>
        <taxon>Clostridium</taxon>
    </lineage>
</organism>
<feature type="binding site" evidence="9">
    <location>
        <position position="274"/>
    </location>
    <ligand>
        <name>[4Fe-4S] cluster</name>
        <dbReference type="ChEBI" id="CHEBI:49883"/>
        <label>1</label>
    </ligand>
</feature>
<feature type="binding site" evidence="9">
    <location>
        <position position="40"/>
    </location>
    <ligand>
        <name>[4Fe-4S] cluster</name>
        <dbReference type="ChEBI" id="CHEBI:49883"/>
        <label>1</label>
    </ligand>
</feature>
<dbReference type="Pfam" id="PF04055">
    <property type="entry name" value="Radical_SAM"/>
    <property type="match status" value="1"/>
</dbReference>
<dbReference type="GO" id="GO:0051539">
    <property type="term" value="F:4 iron, 4 sulfur cluster binding"/>
    <property type="evidence" value="ECO:0007669"/>
    <property type="project" value="UniProtKB-UniRule"/>
</dbReference>
<sequence length="286" mass="32112">MYKRKPDWLKVKLEHSDNFKKVQALTRSLSLNTVCTEANCPNRLECHNKGTATFMILGNTCTRNCRFCNVTSGTPSDVDPLEPMHIAEAIQKLNLKHAVITSVTRDDLVDGGASHFANVIKCIRKLNPSTTIEVLIPDLRGNWNGLKTITDAKPEILNHNIETVPSLYNTVRPQAIYSRSLELLKMVKKLDSNILTKSGFMLGLGENDDEVISLLKDLKSYECDIVTIGQYLQPSKNHVELVEYVHPDKFNKFKDIGMNMGFRYIASAPLVRSSYNAAEALECKVL</sequence>
<comment type="cofactor">
    <cofactor evidence="9">
        <name>[4Fe-4S] cluster</name>
        <dbReference type="ChEBI" id="CHEBI:49883"/>
    </cofactor>
    <text evidence="9">Binds 2 [4Fe-4S] clusters per subunit. One cluster is coordinated with 3 cysteines and an exchangeable S-adenosyl-L-methionine.</text>
</comment>
<feature type="domain" description="Radical SAM core" evidence="10">
    <location>
        <begin position="47"/>
        <end position="263"/>
    </location>
</feature>
<dbReference type="PANTHER" id="PTHR10949">
    <property type="entry name" value="LIPOYL SYNTHASE"/>
    <property type="match status" value="1"/>
</dbReference>